<feature type="coiled-coil region" evidence="5">
    <location>
        <begin position="812"/>
        <end position="872"/>
    </location>
</feature>
<dbReference type="InterPro" id="IPR013083">
    <property type="entry name" value="Znf_RING/FYVE/PHD"/>
</dbReference>
<keyword evidence="2 4" id="KW-0863">Zinc-finger</keyword>
<dbReference type="InterPro" id="IPR017455">
    <property type="entry name" value="Znf_FYVE-rel"/>
</dbReference>
<dbReference type="EMBL" id="JAMFTS010000003">
    <property type="protein sequence ID" value="KAJ4775949.1"/>
    <property type="molecule type" value="Genomic_DNA"/>
</dbReference>
<dbReference type="GO" id="GO:0008270">
    <property type="term" value="F:zinc ion binding"/>
    <property type="evidence" value="ECO:0007669"/>
    <property type="project" value="UniProtKB-KW"/>
</dbReference>
<dbReference type="InterPro" id="IPR011011">
    <property type="entry name" value="Znf_FYVE_PHD"/>
</dbReference>
<feature type="compositionally biased region" description="Low complexity" evidence="6">
    <location>
        <begin position="981"/>
        <end position="992"/>
    </location>
</feature>
<feature type="domain" description="FYVE-type" evidence="7">
    <location>
        <begin position="19"/>
        <end position="78"/>
    </location>
</feature>
<organism evidence="8 9">
    <name type="scientific">Rhynchospora pubera</name>
    <dbReference type="NCBI Taxonomy" id="906938"/>
    <lineage>
        <taxon>Eukaryota</taxon>
        <taxon>Viridiplantae</taxon>
        <taxon>Streptophyta</taxon>
        <taxon>Embryophyta</taxon>
        <taxon>Tracheophyta</taxon>
        <taxon>Spermatophyta</taxon>
        <taxon>Magnoliopsida</taxon>
        <taxon>Liliopsida</taxon>
        <taxon>Poales</taxon>
        <taxon>Cyperaceae</taxon>
        <taxon>Cyperoideae</taxon>
        <taxon>Rhynchosporeae</taxon>
        <taxon>Rhynchospora</taxon>
    </lineage>
</organism>
<dbReference type="PANTHER" id="PTHR47553">
    <property type="entry name" value="MYOSIN-11"/>
    <property type="match status" value="1"/>
</dbReference>
<feature type="compositionally biased region" description="Acidic residues" evidence="6">
    <location>
        <begin position="580"/>
        <end position="594"/>
    </location>
</feature>
<reference evidence="8" key="1">
    <citation type="submission" date="2022-08" db="EMBL/GenBank/DDBJ databases">
        <authorList>
            <person name="Marques A."/>
        </authorList>
    </citation>
    <scope>NUCLEOTIDE SEQUENCE</scope>
    <source>
        <strain evidence="8">RhyPub2mFocal</strain>
        <tissue evidence="8">Leaves</tissue>
    </source>
</reference>
<dbReference type="PROSITE" id="PS50178">
    <property type="entry name" value="ZF_FYVE"/>
    <property type="match status" value="1"/>
</dbReference>
<evidence type="ECO:0000256" key="4">
    <source>
        <dbReference type="PROSITE-ProRule" id="PRU00091"/>
    </source>
</evidence>
<evidence type="ECO:0000256" key="5">
    <source>
        <dbReference type="SAM" id="Coils"/>
    </source>
</evidence>
<sequence length="1154" mass="128116">MLEKLGLPPKPSMRGATWVLDASHCQACSSHFSFLNRKHHCRRCGGIFCGSCTSQRMLLRGQGDSPVRICEPCKKLEEAARVELRHGRNTKNTKGNLKAASSEEDELLAQLLGAQKQPTQLPLSLLATSSSSSTSKEQSLNEENEIIRSLSTDSPLSLPGGDVSPDELRQKAIDEKKMHRILKSQGKPDQALQAFKRARDLERQADTLEIVLRKNRRMAAAKVHNPDKVNKKQDNKRDDLATELRDLGWTDADLQAETNPKNLTVEGEFSNILGEIAKKPSSEGKQKGVDNSQVIAMKKRALLLKREGKLTEAKEELKKAKILEKELEERAILGESDDSDDELAELIHGLDGHGKTNDQFDPNMDLSGPIELPPMGFDIEKLLSGDLDHFGDFDVTNEDLHDPDLNSVLKSFGWDEEGDGNLGGDHSSITPDKDHLGEESVKDQVHTLKKEAVIQKRAGNMSEAMALLKKAKLLEKDLLEVGSKESPPEIKVTVSQPNTAAKPNFAGGKPGLRNKLTIQRELLAVKKHALALRREGKIEESDRELERGKLLEKELEEADSRSNVPLNRNPVTVNANPLEMGDEMEETEVTESDMQDPGLLSVLQNLGWDEEENSGAAASDNIAKRPQRKNKLEIQRELLAIKKRALALRREGKIEESQRELESAKLLERELDDLNTAASESKRSQEPAIPVTIENPLTLLEESTQTHVTETNMQDPALMSDMSNLGWDTDKGAGVAPSPLLQEKASQKEMVKSFPIKDATVIRSGSGNEEAGTKAEKTETDKQDPKAPTVLNTMGLNVNEGAGVELPNSVLERKARKSKAEIQRELLLLKRQALQLRRQGKEEEAESELEKAKELEEQLAELESRSVLASEQPLMSQPVMDSTLTASRVTEKPIYVTQTEAPSLDAPPLIEKAISLDQINKDLLLPDENSLKDNILMHKRKALALKREGKISEAKEELRQAKLLEKSLEESSQTRHLTATVESEVVPESKPVQTRKSIPTRDRVKIQQESLSHKRNALKLRREGKIAEAEAEFEIAKSLEAQLDDSAGEDVSSSSDVAVEDFLDPQLMSALRSIGWGESDIGTVKQEPSKRVVVEKETRAAVTVPRDDERLKMEGEIKREKMKALQLKRAGKEKEALEVLRNAKLMEKKLASIS</sequence>
<keyword evidence="9" id="KW-1185">Reference proteome</keyword>
<feature type="compositionally biased region" description="Basic and acidic residues" evidence="6">
    <location>
        <begin position="771"/>
        <end position="785"/>
    </location>
</feature>
<dbReference type="AlphaFoldDB" id="A0AAV8E649"/>
<dbReference type="InterPro" id="IPR019734">
    <property type="entry name" value="TPR_rpt"/>
</dbReference>
<comment type="caution">
    <text evidence="8">The sequence shown here is derived from an EMBL/GenBank/DDBJ whole genome shotgun (WGS) entry which is preliminary data.</text>
</comment>
<evidence type="ECO:0000256" key="2">
    <source>
        <dbReference type="ARBA" id="ARBA00022771"/>
    </source>
</evidence>
<dbReference type="Pfam" id="PF01363">
    <property type="entry name" value="FYVE"/>
    <property type="match status" value="1"/>
</dbReference>
<dbReference type="SMART" id="SM00028">
    <property type="entry name" value="TPR"/>
    <property type="match status" value="6"/>
</dbReference>
<keyword evidence="5" id="KW-0175">Coiled coil</keyword>
<feature type="coiled-coil region" evidence="5">
    <location>
        <begin position="654"/>
        <end position="684"/>
    </location>
</feature>
<keyword evidence="3" id="KW-0862">Zinc</keyword>
<dbReference type="Proteomes" id="UP001140206">
    <property type="component" value="Chromosome 3"/>
</dbReference>
<protein>
    <submittedName>
        <fullName evidence="8">FYVE zinc finger containing protein</fullName>
    </submittedName>
</protein>
<feature type="region of interest" description="Disordered" evidence="6">
    <location>
        <begin position="556"/>
        <end position="597"/>
    </location>
</feature>
<feature type="compositionally biased region" description="Polar residues" evidence="6">
    <location>
        <begin position="561"/>
        <end position="575"/>
    </location>
</feature>
<name>A0AAV8E649_9POAL</name>
<dbReference type="CDD" id="cd00065">
    <property type="entry name" value="FYVE_like_SF"/>
    <property type="match status" value="1"/>
</dbReference>
<dbReference type="InterPro" id="IPR000306">
    <property type="entry name" value="Znf_FYVE"/>
</dbReference>
<keyword evidence="1" id="KW-0479">Metal-binding</keyword>
<gene>
    <name evidence="8" type="ORF">LUZ62_060206</name>
</gene>
<feature type="region of interest" description="Disordered" evidence="6">
    <location>
        <begin position="416"/>
        <end position="435"/>
    </location>
</feature>
<evidence type="ECO:0000256" key="1">
    <source>
        <dbReference type="ARBA" id="ARBA00022723"/>
    </source>
</evidence>
<evidence type="ECO:0000256" key="6">
    <source>
        <dbReference type="SAM" id="MobiDB-lite"/>
    </source>
</evidence>
<evidence type="ECO:0000313" key="9">
    <source>
        <dbReference type="Proteomes" id="UP001140206"/>
    </source>
</evidence>
<feature type="region of interest" description="Disordered" evidence="6">
    <location>
        <begin position="969"/>
        <end position="1000"/>
    </location>
</feature>
<dbReference type="SUPFAM" id="SSF57903">
    <property type="entry name" value="FYVE/PHD zinc finger"/>
    <property type="match status" value="1"/>
</dbReference>
<evidence type="ECO:0000259" key="7">
    <source>
        <dbReference type="PROSITE" id="PS50178"/>
    </source>
</evidence>
<accession>A0AAV8E649</accession>
<evidence type="ECO:0000256" key="3">
    <source>
        <dbReference type="ARBA" id="ARBA00022833"/>
    </source>
</evidence>
<feature type="region of interest" description="Disordered" evidence="6">
    <location>
        <begin position="761"/>
        <end position="788"/>
    </location>
</feature>
<dbReference type="SMART" id="SM00064">
    <property type="entry name" value="FYVE"/>
    <property type="match status" value="1"/>
</dbReference>
<dbReference type="PANTHER" id="PTHR47553:SF1">
    <property type="entry name" value="RING_FYVE_PHD ZINC FINGER SUPERFAMILY PROTEIN"/>
    <property type="match status" value="1"/>
</dbReference>
<proteinExistence type="predicted"/>
<dbReference type="SUPFAM" id="SSF48452">
    <property type="entry name" value="TPR-like"/>
    <property type="match status" value="1"/>
</dbReference>
<dbReference type="InterPro" id="IPR011990">
    <property type="entry name" value="TPR-like_helical_dom_sf"/>
</dbReference>
<dbReference type="Gene3D" id="3.30.40.10">
    <property type="entry name" value="Zinc/RING finger domain, C3HC4 (zinc finger)"/>
    <property type="match status" value="1"/>
</dbReference>
<evidence type="ECO:0000313" key="8">
    <source>
        <dbReference type="EMBL" id="KAJ4775949.1"/>
    </source>
</evidence>